<evidence type="ECO:0000313" key="3">
    <source>
        <dbReference type="EMBL" id="MBB4968246.1"/>
    </source>
</evidence>
<evidence type="ECO:0000256" key="1">
    <source>
        <dbReference type="SAM" id="MobiDB-lite"/>
    </source>
</evidence>
<feature type="region of interest" description="Disordered" evidence="1">
    <location>
        <begin position="1"/>
        <end position="22"/>
    </location>
</feature>
<feature type="domain" description="DUF397" evidence="2">
    <location>
        <begin position="8"/>
        <end position="59"/>
    </location>
</feature>
<dbReference type="EMBL" id="JACHJS010000001">
    <property type="protein sequence ID" value="MBB4968246.1"/>
    <property type="molecule type" value="Genomic_DNA"/>
</dbReference>
<name>A0A7W7T8E9_9PSEU</name>
<dbReference type="RefSeq" id="WP_184673624.1">
    <property type="nucleotide sequence ID" value="NZ_BAABAI010000028.1"/>
</dbReference>
<reference evidence="3 4" key="1">
    <citation type="submission" date="2020-08" db="EMBL/GenBank/DDBJ databases">
        <title>Sequencing the genomes of 1000 actinobacteria strains.</title>
        <authorList>
            <person name="Klenk H.-P."/>
        </authorList>
    </citation>
    <scope>NUCLEOTIDE SEQUENCE [LARGE SCALE GENOMIC DNA]</scope>
    <source>
        <strain evidence="3 4">DSM 45084</strain>
    </source>
</reference>
<comment type="caution">
    <text evidence="3">The sequence shown here is derived from an EMBL/GenBank/DDBJ whole genome shotgun (WGS) entry which is preliminary data.</text>
</comment>
<protein>
    <recommendedName>
        <fullName evidence="2">DUF397 domain-containing protein</fullName>
    </recommendedName>
</protein>
<gene>
    <name evidence="3" type="ORF">F4559_005605</name>
</gene>
<dbReference type="Pfam" id="PF04149">
    <property type="entry name" value="DUF397"/>
    <property type="match status" value="1"/>
</dbReference>
<organism evidence="3 4">
    <name type="scientific">Saccharothrix violaceirubra</name>
    <dbReference type="NCBI Taxonomy" id="413306"/>
    <lineage>
        <taxon>Bacteria</taxon>
        <taxon>Bacillati</taxon>
        <taxon>Actinomycetota</taxon>
        <taxon>Actinomycetes</taxon>
        <taxon>Pseudonocardiales</taxon>
        <taxon>Pseudonocardiaceae</taxon>
        <taxon>Saccharothrix</taxon>
    </lineage>
</organism>
<dbReference type="Proteomes" id="UP000542674">
    <property type="component" value="Unassembled WGS sequence"/>
</dbReference>
<accession>A0A7W7T8E9</accession>
<proteinExistence type="predicted"/>
<sequence length="63" mass="6636">MIGHHETAVWRKSSRSGNSGGQCVELRSGLTAVRDSKNLDGPVLEIGPEGLAAFLAAAKADRF</sequence>
<dbReference type="AlphaFoldDB" id="A0A7W7T8E9"/>
<keyword evidence="4" id="KW-1185">Reference proteome</keyword>
<evidence type="ECO:0000259" key="2">
    <source>
        <dbReference type="Pfam" id="PF04149"/>
    </source>
</evidence>
<evidence type="ECO:0000313" key="4">
    <source>
        <dbReference type="Proteomes" id="UP000542674"/>
    </source>
</evidence>
<dbReference type="InterPro" id="IPR007278">
    <property type="entry name" value="DUF397"/>
</dbReference>